<sequence length="122" mass="13545">MPWRWKQSTGELYDPAGKLVERGYSGRGPGVNNPNLQHVADTGPIPEGVWLMGAAVARHPRMGPITIPLTQVEGERFGRHSFFVHGDNHAMNRTASSGCPIVGRRGRERMEASKDRYLKVEP</sequence>
<dbReference type="Pfam" id="PF10908">
    <property type="entry name" value="Tlde1_dom"/>
    <property type="match status" value="1"/>
</dbReference>
<evidence type="ECO:0000259" key="1">
    <source>
        <dbReference type="Pfam" id="PF10908"/>
    </source>
</evidence>
<name>A0A6J5LU72_9CAUD</name>
<dbReference type="InterPro" id="IPR021225">
    <property type="entry name" value="Tlde1_dom"/>
</dbReference>
<reference evidence="2" key="1">
    <citation type="submission" date="2020-04" db="EMBL/GenBank/DDBJ databases">
        <authorList>
            <person name="Chiriac C."/>
            <person name="Salcher M."/>
            <person name="Ghai R."/>
            <person name="Kavagutti S V."/>
        </authorList>
    </citation>
    <scope>NUCLEOTIDE SEQUENCE</scope>
</reference>
<proteinExistence type="predicted"/>
<protein>
    <recommendedName>
        <fullName evidence="1">Tlde1 domain-containing protein</fullName>
    </recommendedName>
</protein>
<feature type="domain" description="Tlde1" evidence="1">
    <location>
        <begin position="23"/>
        <end position="109"/>
    </location>
</feature>
<accession>A0A6J5LU72</accession>
<dbReference type="EMBL" id="LR796340">
    <property type="protein sequence ID" value="CAB4137681.1"/>
    <property type="molecule type" value="Genomic_DNA"/>
</dbReference>
<evidence type="ECO:0000313" key="2">
    <source>
        <dbReference type="EMBL" id="CAB4137681.1"/>
    </source>
</evidence>
<organism evidence="2">
    <name type="scientific">uncultured Caudovirales phage</name>
    <dbReference type="NCBI Taxonomy" id="2100421"/>
    <lineage>
        <taxon>Viruses</taxon>
        <taxon>Duplodnaviria</taxon>
        <taxon>Heunggongvirae</taxon>
        <taxon>Uroviricota</taxon>
        <taxon>Caudoviricetes</taxon>
        <taxon>Peduoviridae</taxon>
        <taxon>Maltschvirus</taxon>
        <taxon>Maltschvirus maltsch</taxon>
    </lineage>
</organism>
<gene>
    <name evidence="2" type="ORF">UFOVP326_52</name>
</gene>